<keyword evidence="1" id="KW-0472">Membrane</keyword>
<proteinExistence type="predicted"/>
<evidence type="ECO:0000256" key="1">
    <source>
        <dbReference type="SAM" id="Phobius"/>
    </source>
</evidence>
<evidence type="ECO:0000259" key="2">
    <source>
        <dbReference type="Pfam" id="PF00535"/>
    </source>
</evidence>
<keyword evidence="3" id="KW-0328">Glycosyltransferase</keyword>
<dbReference type="PANTHER" id="PTHR43685:SF11">
    <property type="entry name" value="GLYCOSYLTRANSFERASE TAGX-RELATED"/>
    <property type="match status" value="1"/>
</dbReference>
<comment type="caution">
    <text evidence="3">The sequence shown here is derived from an EMBL/GenBank/DDBJ whole genome shotgun (WGS) entry which is preliminary data.</text>
</comment>
<dbReference type="InterPro" id="IPR029044">
    <property type="entry name" value="Nucleotide-diphossugar_trans"/>
</dbReference>
<sequence>MTQTYSSFELIVIDDSSTDESVEVVEAAAQADPRVKLIRMTKNAGAPAAPRNAGIAAARGEWVAFLDADDVWHPRKLELQIETLRACGALMCSTQMKDFRDGDPIVFEPPPVPLPISRVTLAQQLLKYRTPTSSIVANREFMRRHLFNEDPSYKAREDTDCFIRVHEDMPFSIKIVHPLVFYRQQASQISRNKWKMVGRHLAMLKKYRLKSGKDLGAMAYVYTFTHFFVSIYLRLVRRML</sequence>
<keyword evidence="1" id="KW-1133">Transmembrane helix</keyword>
<dbReference type="EMBL" id="JAVDRF010000001">
    <property type="protein sequence ID" value="MDR6534728.1"/>
    <property type="molecule type" value="Genomic_DNA"/>
</dbReference>
<dbReference type="InterPro" id="IPR050834">
    <property type="entry name" value="Glycosyltransf_2"/>
</dbReference>
<gene>
    <name evidence="3" type="ORF">J2739_000488</name>
</gene>
<dbReference type="EC" id="2.4.-.-" evidence="3"/>
<organism evidence="3 4">
    <name type="scientific">Variovorax soli</name>
    <dbReference type="NCBI Taxonomy" id="376815"/>
    <lineage>
        <taxon>Bacteria</taxon>
        <taxon>Pseudomonadati</taxon>
        <taxon>Pseudomonadota</taxon>
        <taxon>Betaproteobacteria</taxon>
        <taxon>Burkholderiales</taxon>
        <taxon>Comamonadaceae</taxon>
        <taxon>Variovorax</taxon>
    </lineage>
</organism>
<dbReference type="GO" id="GO:0016757">
    <property type="term" value="F:glycosyltransferase activity"/>
    <property type="evidence" value="ECO:0007669"/>
    <property type="project" value="UniProtKB-KW"/>
</dbReference>
<dbReference type="CDD" id="cd00761">
    <property type="entry name" value="Glyco_tranf_GTA_type"/>
    <property type="match status" value="1"/>
</dbReference>
<evidence type="ECO:0000313" key="4">
    <source>
        <dbReference type="Proteomes" id="UP001184230"/>
    </source>
</evidence>
<dbReference type="Proteomes" id="UP001184230">
    <property type="component" value="Unassembled WGS sequence"/>
</dbReference>
<dbReference type="SUPFAM" id="SSF53448">
    <property type="entry name" value="Nucleotide-diphospho-sugar transferases"/>
    <property type="match status" value="1"/>
</dbReference>
<evidence type="ECO:0000313" key="3">
    <source>
        <dbReference type="EMBL" id="MDR6534728.1"/>
    </source>
</evidence>
<protein>
    <submittedName>
        <fullName evidence="3">Teichuronic acid biosynthesis glycosyltransferase TuaG</fullName>
        <ecNumber evidence="3">2.4.-.-</ecNumber>
    </submittedName>
</protein>
<feature type="transmembrane region" description="Helical" evidence="1">
    <location>
        <begin position="215"/>
        <end position="235"/>
    </location>
</feature>
<dbReference type="PANTHER" id="PTHR43685">
    <property type="entry name" value="GLYCOSYLTRANSFERASE"/>
    <property type="match status" value="1"/>
</dbReference>
<keyword evidence="3" id="KW-0808">Transferase</keyword>
<keyword evidence="1" id="KW-0812">Transmembrane</keyword>
<feature type="domain" description="Glycosyltransferase 2-like" evidence="2">
    <location>
        <begin position="3"/>
        <end position="104"/>
    </location>
</feature>
<dbReference type="Gene3D" id="3.90.550.10">
    <property type="entry name" value="Spore Coat Polysaccharide Biosynthesis Protein SpsA, Chain A"/>
    <property type="match status" value="1"/>
</dbReference>
<accession>A0ABU1N8F1</accession>
<dbReference type="InterPro" id="IPR001173">
    <property type="entry name" value="Glyco_trans_2-like"/>
</dbReference>
<name>A0ABU1N8F1_9BURK</name>
<reference evidence="3 4" key="1">
    <citation type="submission" date="2023-07" db="EMBL/GenBank/DDBJ databases">
        <title>Sorghum-associated microbial communities from plants grown in Nebraska, USA.</title>
        <authorList>
            <person name="Schachtman D."/>
        </authorList>
    </citation>
    <scope>NUCLEOTIDE SEQUENCE [LARGE SCALE GENOMIC DNA]</scope>
    <source>
        <strain evidence="3 4">DS1781</strain>
    </source>
</reference>
<dbReference type="Pfam" id="PF00535">
    <property type="entry name" value="Glycos_transf_2"/>
    <property type="match status" value="1"/>
</dbReference>
<keyword evidence="4" id="KW-1185">Reference proteome</keyword>